<sequence length="265" mass="27648">MATSDSQGGVVVVTGASRGIGRQVCINLLSSSTQLHVVAVGRTRSDLSSLAHTCDNSSRLVIVAGDIADSATQTQISALLQTLKLPVLAVVNNAASVTPTGPLLDTSASEWAHLLSTNLTAALVLCSTCIDALQESRGRIINVSSSASQRPVPGFSAYGMTKAALNYATQALALEYPKVTSIAFYPGVVNTDMNQAARQSAAAYVADPRTHLDTSALTAKLSDPIPVDLPSVIIANLALRADPSLSGRYVTYSDDEMHAYHSSPH</sequence>
<organism evidence="2 3">
    <name type="scientific">Coemansia aciculifera</name>
    <dbReference type="NCBI Taxonomy" id="417176"/>
    <lineage>
        <taxon>Eukaryota</taxon>
        <taxon>Fungi</taxon>
        <taxon>Fungi incertae sedis</taxon>
        <taxon>Zoopagomycota</taxon>
        <taxon>Kickxellomycotina</taxon>
        <taxon>Kickxellomycetes</taxon>
        <taxon>Kickxellales</taxon>
        <taxon>Kickxellaceae</taxon>
        <taxon>Coemansia</taxon>
    </lineage>
</organism>
<gene>
    <name evidence="2" type="ORF">GGH94_002886</name>
</gene>
<dbReference type="PANTHER" id="PTHR43975">
    <property type="entry name" value="ZGC:101858"/>
    <property type="match status" value="1"/>
</dbReference>
<dbReference type="SMART" id="SM00822">
    <property type="entry name" value="PKS_KR"/>
    <property type="match status" value="1"/>
</dbReference>
<dbReference type="AlphaFoldDB" id="A0A9W8IKE2"/>
<evidence type="ECO:0000313" key="2">
    <source>
        <dbReference type="EMBL" id="KAJ2864497.1"/>
    </source>
</evidence>
<feature type="domain" description="Ketoreductase" evidence="1">
    <location>
        <begin position="9"/>
        <end position="206"/>
    </location>
</feature>
<proteinExistence type="predicted"/>
<dbReference type="SUPFAM" id="SSF51735">
    <property type="entry name" value="NAD(P)-binding Rossmann-fold domains"/>
    <property type="match status" value="1"/>
</dbReference>
<accession>A0A9W8IKE2</accession>
<dbReference type="Gene3D" id="3.40.50.720">
    <property type="entry name" value="NAD(P)-binding Rossmann-like Domain"/>
    <property type="match status" value="1"/>
</dbReference>
<protein>
    <recommendedName>
        <fullName evidence="1">Ketoreductase domain-containing protein</fullName>
    </recommendedName>
</protein>
<dbReference type="EMBL" id="JANBUY010000086">
    <property type="protein sequence ID" value="KAJ2864497.1"/>
    <property type="molecule type" value="Genomic_DNA"/>
</dbReference>
<comment type="caution">
    <text evidence="2">The sequence shown here is derived from an EMBL/GenBank/DDBJ whole genome shotgun (WGS) entry which is preliminary data.</text>
</comment>
<dbReference type="Pfam" id="PF00106">
    <property type="entry name" value="adh_short"/>
    <property type="match status" value="1"/>
</dbReference>
<dbReference type="InterPro" id="IPR036291">
    <property type="entry name" value="NAD(P)-bd_dom_sf"/>
</dbReference>
<dbReference type="PANTHER" id="PTHR43975:SF2">
    <property type="entry name" value="EG:BACR7A4.14 PROTEIN-RELATED"/>
    <property type="match status" value="1"/>
</dbReference>
<reference evidence="2" key="1">
    <citation type="submission" date="2022-07" db="EMBL/GenBank/DDBJ databases">
        <title>Phylogenomic reconstructions and comparative analyses of Kickxellomycotina fungi.</title>
        <authorList>
            <person name="Reynolds N.K."/>
            <person name="Stajich J.E."/>
            <person name="Barry K."/>
            <person name="Grigoriev I.V."/>
            <person name="Crous P."/>
            <person name="Smith M.E."/>
        </authorList>
    </citation>
    <scope>NUCLEOTIDE SEQUENCE</scope>
    <source>
        <strain evidence="2">RSA 476</strain>
    </source>
</reference>
<dbReference type="PRINTS" id="PR00081">
    <property type="entry name" value="GDHRDH"/>
</dbReference>
<evidence type="ECO:0000313" key="3">
    <source>
        <dbReference type="Proteomes" id="UP001140074"/>
    </source>
</evidence>
<dbReference type="Proteomes" id="UP001140074">
    <property type="component" value="Unassembled WGS sequence"/>
</dbReference>
<name>A0A9W8IKE2_9FUNG</name>
<keyword evidence="3" id="KW-1185">Reference proteome</keyword>
<dbReference type="InterPro" id="IPR002347">
    <property type="entry name" value="SDR_fam"/>
</dbReference>
<evidence type="ECO:0000259" key="1">
    <source>
        <dbReference type="SMART" id="SM00822"/>
    </source>
</evidence>
<dbReference type="InterPro" id="IPR057326">
    <property type="entry name" value="KR_dom"/>
</dbReference>